<keyword evidence="4" id="KW-0285">Flavoprotein</keyword>
<keyword evidence="7" id="KW-0274">FAD</keyword>
<reference evidence="11 12" key="1">
    <citation type="submission" date="2018-06" db="EMBL/GenBank/DDBJ databases">
        <title>Paenibacillus montanisoli sp. nov., isolated from mountain area soil.</title>
        <authorList>
            <person name="Wu M."/>
        </authorList>
    </citation>
    <scope>NUCLEOTIDE SEQUENCE [LARGE SCALE GENOMIC DNA]</scope>
    <source>
        <strain evidence="11 12">RA17</strain>
    </source>
</reference>
<evidence type="ECO:0000256" key="7">
    <source>
        <dbReference type="ARBA" id="ARBA00022827"/>
    </source>
</evidence>
<dbReference type="PANTHER" id="PTHR30040">
    <property type="entry name" value="THIAMINE BIOSYNTHESIS LIPOPROTEIN APBE"/>
    <property type="match status" value="1"/>
</dbReference>
<evidence type="ECO:0000256" key="4">
    <source>
        <dbReference type="ARBA" id="ARBA00022630"/>
    </source>
</evidence>
<comment type="cofactor">
    <cofactor evidence="1">
        <name>Mg(2+)</name>
        <dbReference type="ChEBI" id="CHEBI:18420"/>
    </cofactor>
</comment>
<protein>
    <recommendedName>
        <fullName evidence="3">FAD:protein FMN transferase</fullName>
        <ecNumber evidence="2">2.7.1.180</ecNumber>
    </recommendedName>
    <alternativeName>
        <fullName evidence="9">Flavin transferase</fullName>
    </alternativeName>
</protein>
<dbReference type="OrthoDB" id="9778595at2"/>
<accession>A0A328TUA6</accession>
<evidence type="ECO:0000256" key="10">
    <source>
        <dbReference type="ARBA" id="ARBA00048540"/>
    </source>
</evidence>
<keyword evidence="5" id="KW-0808">Transferase</keyword>
<comment type="catalytic activity">
    <reaction evidence="10">
        <text>L-threonyl-[protein] + FAD = FMN-L-threonyl-[protein] + AMP + H(+)</text>
        <dbReference type="Rhea" id="RHEA:36847"/>
        <dbReference type="Rhea" id="RHEA-COMP:11060"/>
        <dbReference type="Rhea" id="RHEA-COMP:11061"/>
        <dbReference type="ChEBI" id="CHEBI:15378"/>
        <dbReference type="ChEBI" id="CHEBI:30013"/>
        <dbReference type="ChEBI" id="CHEBI:57692"/>
        <dbReference type="ChEBI" id="CHEBI:74257"/>
        <dbReference type="ChEBI" id="CHEBI:456215"/>
        <dbReference type="EC" id="2.7.1.180"/>
    </reaction>
</comment>
<dbReference type="SUPFAM" id="SSF143631">
    <property type="entry name" value="ApbE-like"/>
    <property type="match status" value="1"/>
</dbReference>
<evidence type="ECO:0000256" key="2">
    <source>
        <dbReference type="ARBA" id="ARBA00011955"/>
    </source>
</evidence>
<sequence>MSLSARRNPGSTRPRSGFSCFLPHSELSRLNRHAGSPVLVSAAMLEVLQLSSLYQDLTDGAFDPFVHEALRLCGYSRSFEKLAAGTAASPVQPSQPLAVRQPFTLHAAMRSVTLPAGSSLDLGGIVKSWAVKRLAGWFRTKRQAAFGLINAGGDLTAWGLPEAKPWRIGIENPWDSRADIGHICFTNGASATSSTLGRQWQTKLGRMHHLIDPATLLPSSSDIVQCTTAGSDPVACEIWAKTLCILGSEAGLALLARRAAPVEALLFGRDKRIIFYGSPSSVHTTWRNVQIDHIA</sequence>
<name>A0A328TUA6_9BACL</name>
<evidence type="ECO:0000313" key="12">
    <source>
        <dbReference type="Proteomes" id="UP000249260"/>
    </source>
</evidence>
<keyword evidence="8" id="KW-0460">Magnesium</keyword>
<dbReference type="GO" id="GO:0046872">
    <property type="term" value="F:metal ion binding"/>
    <property type="evidence" value="ECO:0007669"/>
    <property type="project" value="UniProtKB-KW"/>
</dbReference>
<dbReference type="EC" id="2.7.1.180" evidence="2"/>
<dbReference type="EMBL" id="QLUW01000005">
    <property type="protein sequence ID" value="RAP74129.1"/>
    <property type="molecule type" value="Genomic_DNA"/>
</dbReference>
<dbReference type="Proteomes" id="UP000249260">
    <property type="component" value="Unassembled WGS sequence"/>
</dbReference>
<evidence type="ECO:0000256" key="8">
    <source>
        <dbReference type="ARBA" id="ARBA00022842"/>
    </source>
</evidence>
<organism evidence="11 12">
    <name type="scientific">Paenibacillus montanisoli</name>
    <dbReference type="NCBI Taxonomy" id="2081970"/>
    <lineage>
        <taxon>Bacteria</taxon>
        <taxon>Bacillati</taxon>
        <taxon>Bacillota</taxon>
        <taxon>Bacilli</taxon>
        <taxon>Bacillales</taxon>
        <taxon>Paenibacillaceae</taxon>
        <taxon>Paenibacillus</taxon>
    </lineage>
</organism>
<gene>
    <name evidence="11" type="ORF">DL346_23960</name>
</gene>
<evidence type="ECO:0000256" key="6">
    <source>
        <dbReference type="ARBA" id="ARBA00022723"/>
    </source>
</evidence>
<dbReference type="AlphaFoldDB" id="A0A328TUA6"/>
<comment type="caution">
    <text evidence="11">The sequence shown here is derived from an EMBL/GenBank/DDBJ whole genome shotgun (WGS) entry which is preliminary data.</text>
</comment>
<keyword evidence="12" id="KW-1185">Reference proteome</keyword>
<evidence type="ECO:0000313" key="11">
    <source>
        <dbReference type="EMBL" id="RAP74129.1"/>
    </source>
</evidence>
<dbReference type="InterPro" id="IPR003374">
    <property type="entry name" value="ApbE-like_sf"/>
</dbReference>
<evidence type="ECO:0000256" key="1">
    <source>
        <dbReference type="ARBA" id="ARBA00001946"/>
    </source>
</evidence>
<dbReference type="Pfam" id="PF02424">
    <property type="entry name" value="ApbE"/>
    <property type="match status" value="1"/>
</dbReference>
<proteinExistence type="predicted"/>
<dbReference type="GO" id="GO:0016740">
    <property type="term" value="F:transferase activity"/>
    <property type="evidence" value="ECO:0007669"/>
    <property type="project" value="UniProtKB-KW"/>
</dbReference>
<evidence type="ECO:0000256" key="9">
    <source>
        <dbReference type="ARBA" id="ARBA00031306"/>
    </source>
</evidence>
<dbReference type="Gene3D" id="3.10.520.10">
    <property type="entry name" value="ApbE-like domains"/>
    <property type="match status" value="1"/>
</dbReference>
<dbReference type="InterPro" id="IPR024932">
    <property type="entry name" value="ApbE"/>
</dbReference>
<dbReference type="PANTHER" id="PTHR30040:SF2">
    <property type="entry name" value="FAD:PROTEIN FMN TRANSFERASE"/>
    <property type="match status" value="1"/>
</dbReference>
<keyword evidence="6" id="KW-0479">Metal-binding</keyword>
<evidence type="ECO:0000256" key="5">
    <source>
        <dbReference type="ARBA" id="ARBA00022679"/>
    </source>
</evidence>
<evidence type="ECO:0000256" key="3">
    <source>
        <dbReference type="ARBA" id="ARBA00016337"/>
    </source>
</evidence>